<name>A0A3S1BE38_ELYCH</name>
<dbReference type="OrthoDB" id="6103133at2759"/>
<evidence type="ECO:0000313" key="1">
    <source>
        <dbReference type="EMBL" id="RUS81863.1"/>
    </source>
</evidence>
<protein>
    <submittedName>
        <fullName evidence="1">Uncharacterized protein</fullName>
    </submittedName>
</protein>
<gene>
    <name evidence="1" type="ORF">EGW08_010386</name>
</gene>
<dbReference type="AlphaFoldDB" id="A0A3S1BE38"/>
<dbReference type="InterPro" id="IPR032727">
    <property type="entry name" value="CLAMP"/>
</dbReference>
<keyword evidence="2" id="KW-1185">Reference proteome</keyword>
<evidence type="ECO:0000313" key="2">
    <source>
        <dbReference type="Proteomes" id="UP000271974"/>
    </source>
</evidence>
<feature type="non-terminal residue" evidence="1">
    <location>
        <position position="167"/>
    </location>
</feature>
<dbReference type="Proteomes" id="UP000271974">
    <property type="component" value="Unassembled WGS sequence"/>
</dbReference>
<dbReference type="EMBL" id="RQTK01000317">
    <property type="protein sequence ID" value="RUS81863.1"/>
    <property type="molecule type" value="Genomic_DNA"/>
</dbReference>
<dbReference type="PANTHER" id="PTHR28457:SF2">
    <property type="entry name" value="SIMILAR TO 4930578I06RIK PROTEIN"/>
    <property type="match status" value="1"/>
</dbReference>
<dbReference type="PANTHER" id="PTHR28457">
    <property type="entry name" value="COILED-COIL DOMAIN-CONTAINING PROTEIN 189"/>
    <property type="match status" value="1"/>
</dbReference>
<proteinExistence type="predicted"/>
<organism evidence="1 2">
    <name type="scientific">Elysia chlorotica</name>
    <name type="common">Eastern emerald elysia</name>
    <name type="synonym">Sea slug</name>
    <dbReference type="NCBI Taxonomy" id="188477"/>
    <lineage>
        <taxon>Eukaryota</taxon>
        <taxon>Metazoa</taxon>
        <taxon>Spiralia</taxon>
        <taxon>Lophotrochozoa</taxon>
        <taxon>Mollusca</taxon>
        <taxon>Gastropoda</taxon>
        <taxon>Heterobranchia</taxon>
        <taxon>Euthyneura</taxon>
        <taxon>Panpulmonata</taxon>
        <taxon>Sacoglossa</taxon>
        <taxon>Placobranchoidea</taxon>
        <taxon>Plakobranchidae</taxon>
        <taxon>Elysia</taxon>
    </lineage>
</organism>
<comment type="caution">
    <text evidence="1">The sequence shown here is derived from an EMBL/GenBank/DDBJ whole genome shotgun (WGS) entry which is preliminary data.</text>
</comment>
<sequence length="167" mass="19429">MCFKMNTQKSHHHIATKMATHGKSDGSKNMLTEKDIKEITALQVDDAKELLSKKLKLSPYLDPNDLQKAPFITFLYENISFASEKGFPLMHIGLVVKFAHEYLKRILVKDHRLADAVKDFKELAEIIAPLNDRHKQQYTDFIHQTVLCHYNLYKYVFSHLRDIVCPK</sequence>
<accession>A0A3S1BE38</accession>
<reference evidence="1 2" key="1">
    <citation type="submission" date="2019-01" db="EMBL/GenBank/DDBJ databases">
        <title>A draft genome assembly of the solar-powered sea slug Elysia chlorotica.</title>
        <authorList>
            <person name="Cai H."/>
            <person name="Li Q."/>
            <person name="Fang X."/>
            <person name="Li J."/>
            <person name="Curtis N.E."/>
            <person name="Altenburger A."/>
            <person name="Shibata T."/>
            <person name="Feng M."/>
            <person name="Maeda T."/>
            <person name="Schwartz J.A."/>
            <person name="Shigenobu S."/>
            <person name="Lundholm N."/>
            <person name="Nishiyama T."/>
            <person name="Yang H."/>
            <person name="Hasebe M."/>
            <person name="Li S."/>
            <person name="Pierce S.K."/>
            <person name="Wang J."/>
        </authorList>
    </citation>
    <scope>NUCLEOTIDE SEQUENCE [LARGE SCALE GENOMIC DNA]</scope>
    <source>
        <strain evidence="1">EC2010</strain>
        <tissue evidence="1">Whole organism of an adult</tissue>
    </source>
</reference>